<gene>
    <name evidence="1" type="ORF">O181_007603</name>
</gene>
<dbReference type="Proteomes" id="UP000765509">
    <property type="component" value="Unassembled WGS sequence"/>
</dbReference>
<reference evidence="1" key="1">
    <citation type="submission" date="2021-03" db="EMBL/GenBank/DDBJ databases">
        <title>Draft genome sequence of rust myrtle Austropuccinia psidii MF-1, a brazilian biotype.</title>
        <authorList>
            <person name="Quecine M.C."/>
            <person name="Pachon D.M.R."/>
            <person name="Bonatelli M.L."/>
            <person name="Correr F.H."/>
            <person name="Franceschini L.M."/>
            <person name="Leite T.F."/>
            <person name="Margarido G.R.A."/>
            <person name="Almeida C.A."/>
            <person name="Ferrarezi J.A."/>
            <person name="Labate C.A."/>
        </authorList>
    </citation>
    <scope>NUCLEOTIDE SEQUENCE</scope>
    <source>
        <strain evidence="1">MF-1</strain>
    </source>
</reference>
<keyword evidence="2" id="KW-1185">Reference proteome</keyword>
<protein>
    <recommendedName>
        <fullName evidence="3">Integrase catalytic domain-containing protein</fullName>
    </recommendedName>
</protein>
<comment type="caution">
    <text evidence="1">The sequence shown here is derived from an EMBL/GenBank/DDBJ whole genome shotgun (WGS) entry which is preliminary data.</text>
</comment>
<organism evidence="1 2">
    <name type="scientific">Austropuccinia psidii MF-1</name>
    <dbReference type="NCBI Taxonomy" id="1389203"/>
    <lineage>
        <taxon>Eukaryota</taxon>
        <taxon>Fungi</taxon>
        <taxon>Dikarya</taxon>
        <taxon>Basidiomycota</taxon>
        <taxon>Pucciniomycotina</taxon>
        <taxon>Pucciniomycetes</taxon>
        <taxon>Pucciniales</taxon>
        <taxon>Sphaerophragmiaceae</taxon>
        <taxon>Austropuccinia</taxon>
    </lineage>
</organism>
<proteinExistence type="predicted"/>
<accession>A0A9Q3GHR1</accession>
<name>A0A9Q3GHR1_9BASI</name>
<dbReference type="EMBL" id="AVOT02001708">
    <property type="protein sequence ID" value="MBW0467888.1"/>
    <property type="molecule type" value="Genomic_DNA"/>
</dbReference>
<dbReference type="Gene3D" id="3.30.420.10">
    <property type="entry name" value="Ribonuclease H-like superfamily/Ribonuclease H"/>
    <property type="match status" value="1"/>
</dbReference>
<dbReference type="GO" id="GO:0003676">
    <property type="term" value="F:nucleic acid binding"/>
    <property type="evidence" value="ECO:0007669"/>
    <property type="project" value="InterPro"/>
</dbReference>
<sequence length="94" mass="11042">MSDRDPKFTPELWTNLYDMLGTKLALYTAYHPQTDSLAERMIKKWKKSSEDSVHMAWNIRTMKGIPISGSHSFHKFNWLKTPASTLPQENHPHW</sequence>
<dbReference type="SUPFAM" id="SSF53098">
    <property type="entry name" value="Ribonuclease H-like"/>
    <property type="match status" value="1"/>
</dbReference>
<evidence type="ECO:0000313" key="2">
    <source>
        <dbReference type="Proteomes" id="UP000765509"/>
    </source>
</evidence>
<evidence type="ECO:0008006" key="3">
    <source>
        <dbReference type="Google" id="ProtNLM"/>
    </source>
</evidence>
<dbReference type="AlphaFoldDB" id="A0A9Q3GHR1"/>
<dbReference type="InterPro" id="IPR036397">
    <property type="entry name" value="RNaseH_sf"/>
</dbReference>
<dbReference type="InterPro" id="IPR012337">
    <property type="entry name" value="RNaseH-like_sf"/>
</dbReference>
<evidence type="ECO:0000313" key="1">
    <source>
        <dbReference type="EMBL" id="MBW0467888.1"/>
    </source>
</evidence>